<dbReference type="Proteomes" id="UP001444661">
    <property type="component" value="Unassembled WGS sequence"/>
</dbReference>
<gene>
    <name evidence="2" type="ORF">PG993_009130</name>
</gene>
<organism evidence="2 3">
    <name type="scientific">Apiospora rasikravindrae</name>
    <dbReference type="NCBI Taxonomy" id="990691"/>
    <lineage>
        <taxon>Eukaryota</taxon>
        <taxon>Fungi</taxon>
        <taxon>Dikarya</taxon>
        <taxon>Ascomycota</taxon>
        <taxon>Pezizomycotina</taxon>
        <taxon>Sordariomycetes</taxon>
        <taxon>Xylariomycetidae</taxon>
        <taxon>Amphisphaeriales</taxon>
        <taxon>Apiosporaceae</taxon>
        <taxon>Apiospora</taxon>
    </lineage>
</organism>
<keyword evidence="3" id="KW-1185">Reference proteome</keyword>
<comment type="caution">
    <text evidence="2">The sequence shown here is derived from an EMBL/GenBank/DDBJ whole genome shotgun (WGS) entry which is preliminary data.</text>
</comment>
<dbReference type="Pfam" id="PF26639">
    <property type="entry name" value="Het-6_barrel"/>
    <property type="match status" value="1"/>
</dbReference>
<dbReference type="InterPro" id="IPR052895">
    <property type="entry name" value="HetReg/Transcr_Mod"/>
</dbReference>
<name>A0ABR1SIH2_9PEZI</name>
<evidence type="ECO:0000313" key="2">
    <source>
        <dbReference type="EMBL" id="KAK8034135.1"/>
    </source>
</evidence>
<evidence type="ECO:0000313" key="3">
    <source>
        <dbReference type="Proteomes" id="UP001444661"/>
    </source>
</evidence>
<feature type="region of interest" description="Disordered" evidence="1">
    <location>
        <begin position="1"/>
        <end position="23"/>
    </location>
</feature>
<sequence length="287" mass="32172">MAVPLTRDAMDHPRRTHAARHTPATAARFPDDAVTLVLRGHEVATVSEIAKTIPRYDYTAVPFEADYDAREAKVRAEAAARGDEDPTEYALWRGTMRDIKDDVKRIFTDEAQHWHVLIQWERFAARREPTNPPDNDNDASSVYWKTLCAGTYADDDAAATEKLFRAWSRSLEVLRKNEKRFGSLGYGVHPLAYVLSSACAEGFPEFALYCECAVERRLGWCGNGWLALLPEGARMGDRIVLAEGGRVPLVLRPDGDGYFTFVGEAYVHGIMNGEAFEQARCQDIKVC</sequence>
<dbReference type="PANTHER" id="PTHR24148:SF64">
    <property type="entry name" value="HETEROKARYON INCOMPATIBILITY DOMAIN-CONTAINING PROTEIN"/>
    <property type="match status" value="1"/>
</dbReference>
<reference evidence="2 3" key="1">
    <citation type="submission" date="2023-01" db="EMBL/GenBank/DDBJ databases">
        <title>Analysis of 21 Apiospora genomes using comparative genomics revels a genus with tremendous synthesis potential of carbohydrate active enzymes and secondary metabolites.</title>
        <authorList>
            <person name="Sorensen T."/>
        </authorList>
    </citation>
    <scope>NUCLEOTIDE SEQUENCE [LARGE SCALE GENOMIC DNA]</scope>
    <source>
        <strain evidence="2 3">CBS 33761</strain>
    </source>
</reference>
<dbReference type="EMBL" id="JAQQWK010000009">
    <property type="protein sequence ID" value="KAK8034135.1"/>
    <property type="molecule type" value="Genomic_DNA"/>
</dbReference>
<accession>A0ABR1SIH2</accession>
<proteinExistence type="predicted"/>
<evidence type="ECO:0000256" key="1">
    <source>
        <dbReference type="SAM" id="MobiDB-lite"/>
    </source>
</evidence>
<protein>
    <submittedName>
        <fullName evidence="2">Uncharacterized protein</fullName>
    </submittedName>
</protein>
<dbReference type="PANTHER" id="PTHR24148">
    <property type="entry name" value="ANKYRIN REPEAT DOMAIN-CONTAINING PROTEIN 39 HOMOLOG-RELATED"/>
    <property type="match status" value="1"/>
</dbReference>